<name>A0A410RME6_CORCK</name>
<dbReference type="AlphaFoldDB" id="A0A410RME6"/>
<proteinExistence type="predicted"/>
<accession>A0A410RME6</accession>
<keyword evidence="2" id="KW-0812">Transmembrane</keyword>
<keyword evidence="2" id="KW-1133">Transmembrane helix</keyword>
<evidence type="ECO:0000256" key="1">
    <source>
        <dbReference type="SAM" id="MobiDB-lite"/>
    </source>
</evidence>
<evidence type="ECO:0000256" key="2">
    <source>
        <dbReference type="SAM" id="Phobius"/>
    </source>
</evidence>
<dbReference type="Proteomes" id="UP000288758">
    <property type="component" value="Chromosome"/>
</dbReference>
<keyword evidence="2" id="KW-0472">Membrane</keyword>
<feature type="region of interest" description="Disordered" evidence="1">
    <location>
        <begin position="1"/>
        <end position="23"/>
    </location>
</feature>
<gene>
    <name evidence="3" type="ORF">EJ065_1424</name>
</gene>
<organism evidence="3 4">
    <name type="scientific">Corallococcus coralloides</name>
    <name type="common">Myxococcus coralloides</name>
    <dbReference type="NCBI Taxonomy" id="184914"/>
    <lineage>
        <taxon>Bacteria</taxon>
        <taxon>Pseudomonadati</taxon>
        <taxon>Myxococcota</taxon>
        <taxon>Myxococcia</taxon>
        <taxon>Myxococcales</taxon>
        <taxon>Cystobacterineae</taxon>
        <taxon>Myxococcaceae</taxon>
        <taxon>Corallococcus</taxon>
    </lineage>
</organism>
<sequence length="261" mass="28123">MSHAALKQRDPDAAPLEAPPRESMGGMTRAGLRSLLAMVPALLGSGVWGALKGFLLFGCFGLVLAGIFVLAPRWTGAAPTPSWLNYLSFVLTPLPLALAGGYVWMLHGVSSRLASEVRARGLMGYAYAILKPATLQVARRLRGASTPSRAELTRAIEESVAERMREPEEERESAASRAGGLEGFLMDQSRRVLGLIALRAVLTSPDMPSAVRELEMLAIDRLEGVLEETLEDLFFLQMVLALGVGVLVAALPTFLLLFLPR</sequence>
<protein>
    <submittedName>
        <fullName evidence="3">Uncharacterized protein</fullName>
    </submittedName>
</protein>
<dbReference type="RefSeq" id="WP_128795248.1">
    <property type="nucleotide sequence ID" value="NZ_CP034669.1"/>
</dbReference>
<feature type="transmembrane region" description="Helical" evidence="2">
    <location>
        <begin position="234"/>
        <end position="259"/>
    </location>
</feature>
<evidence type="ECO:0000313" key="4">
    <source>
        <dbReference type="Proteomes" id="UP000288758"/>
    </source>
</evidence>
<feature type="transmembrane region" description="Helical" evidence="2">
    <location>
        <begin position="54"/>
        <end position="71"/>
    </location>
</feature>
<evidence type="ECO:0000313" key="3">
    <source>
        <dbReference type="EMBL" id="QAT83026.1"/>
    </source>
</evidence>
<dbReference type="EMBL" id="CP034669">
    <property type="protein sequence ID" value="QAT83026.1"/>
    <property type="molecule type" value="Genomic_DNA"/>
</dbReference>
<feature type="transmembrane region" description="Helical" evidence="2">
    <location>
        <begin position="30"/>
        <end position="48"/>
    </location>
</feature>
<feature type="transmembrane region" description="Helical" evidence="2">
    <location>
        <begin position="83"/>
        <end position="105"/>
    </location>
</feature>
<reference evidence="3 4" key="1">
    <citation type="submission" date="2018-12" db="EMBL/GenBank/DDBJ databases">
        <title>Complete Genome Sequence of the Corallopyronin A producing Myxobacterium Corallococcus coralloides B035.</title>
        <authorList>
            <person name="Bouhired S.M."/>
            <person name="Rupp O."/>
            <person name="Blom J."/>
            <person name="Schaeberle T.F."/>
            <person name="Kehraus S."/>
            <person name="Schiefer A."/>
            <person name="Pfarr K."/>
            <person name="Goesmann A."/>
            <person name="Hoerauf A."/>
            <person name="Koenig G.M."/>
        </authorList>
    </citation>
    <scope>NUCLEOTIDE SEQUENCE [LARGE SCALE GENOMIC DNA]</scope>
    <source>
        <strain evidence="3 4">B035</strain>
    </source>
</reference>